<feature type="region of interest" description="Disordered" evidence="1">
    <location>
        <begin position="1"/>
        <end position="22"/>
    </location>
</feature>
<gene>
    <name evidence="2" type="ORF">AVEN_4009_1</name>
</gene>
<reference evidence="2 3" key="1">
    <citation type="journal article" date="2019" name="Sci. Rep.">
        <title>Orb-weaving spider Araneus ventricosus genome elucidates the spidroin gene catalogue.</title>
        <authorList>
            <person name="Kono N."/>
            <person name="Nakamura H."/>
            <person name="Ohtoshi R."/>
            <person name="Moran D.A.P."/>
            <person name="Shinohara A."/>
            <person name="Yoshida Y."/>
            <person name="Fujiwara M."/>
            <person name="Mori M."/>
            <person name="Tomita M."/>
            <person name="Arakawa K."/>
        </authorList>
    </citation>
    <scope>NUCLEOTIDE SEQUENCE [LARGE SCALE GENOMIC DNA]</scope>
</reference>
<evidence type="ECO:0000313" key="3">
    <source>
        <dbReference type="Proteomes" id="UP000499080"/>
    </source>
</evidence>
<evidence type="ECO:0000256" key="1">
    <source>
        <dbReference type="SAM" id="MobiDB-lite"/>
    </source>
</evidence>
<protein>
    <submittedName>
        <fullName evidence="2">Uncharacterized protein</fullName>
    </submittedName>
</protein>
<organism evidence="2 3">
    <name type="scientific">Araneus ventricosus</name>
    <name type="common">Orbweaver spider</name>
    <name type="synonym">Epeira ventricosa</name>
    <dbReference type="NCBI Taxonomy" id="182803"/>
    <lineage>
        <taxon>Eukaryota</taxon>
        <taxon>Metazoa</taxon>
        <taxon>Ecdysozoa</taxon>
        <taxon>Arthropoda</taxon>
        <taxon>Chelicerata</taxon>
        <taxon>Arachnida</taxon>
        <taxon>Araneae</taxon>
        <taxon>Araneomorphae</taxon>
        <taxon>Entelegynae</taxon>
        <taxon>Araneoidea</taxon>
        <taxon>Araneidae</taxon>
        <taxon>Araneus</taxon>
    </lineage>
</organism>
<accession>A0A4Y2H113</accession>
<dbReference type="AlphaFoldDB" id="A0A4Y2H113"/>
<feature type="region of interest" description="Disordered" evidence="1">
    <location>
        <begin position="48"/>
        <end position="118"/>
    </location>
</feature>
<name>A0A4Y2H113_ARAVE</name>
<feature type="compositionally biased region" description="Basic and acidic residues" evidence="1">
    <location>
        <begin position="70"/>
        <end position="81"/>
    </location>
</feature>
<dbReference type="EMBL" id="BGPR01001707">
    <property type="protein sequence ID" value="GBM59942.1"/>
    <property type="molecule type" value="Genomic_DNA"/>
</dbReference>
<sequence length="118" mass="13052">MPLAMCTSFHGGQGHRLPLAKDKTSSSLYTSSFYLVNWTRPSHFTAKSPLLATPRTPSHRSPAHAISQKNSRDLSLRESSRSFKNGQGQKGQSLPRRKTQRGKGSTLSVPFLRSKTRG</sequence>
<feature type="compositionally biased region" description="Polar residues" evidence="1">
    <location>
        <begin position="83"/>
        <end position="92"/>
    </location>
</feature>
<keyword evidence="3" id="KW-1185">Reference proteome</keyword>
<evidence type="ECO:0000313" key="2">
    <source>
        <dbReference type="EMBL" id="GBM59942.1"/>
    </source>
</evidence>
<proteinExistence type="predicted"/>
<dbReference type="Proteomes" id="UP000499080">
    <property type="component" value="Unassembled WGS sequence"/>
</dbReference>
<comment type="caution">
    <text evidence="2">The sequence shown here is derived from an EMBL/GenBank/DDBJ whole genome shotgun (WGS) entry which is preliminary data.</text>
</comment>